<dbReference type="OrthoDB" id="2658007at2"/>
<evidence type="ECO:0008006" key="3">
    <source>
        <dbReference type="Google" id="ProtNLM"/>
    </source>
</evidence>
<gene>
    <name evidence="1" type="ORF">I573_01681</name>
</gene>
<keyword evidence="2" id="KW-1185">Reference proteome</keyword>
<sequence length="118" mass="13622">MLYTRKNLNQLTQEFPLPEYVRCIATSQSFASPSSHVVILLNDTQLVLVFLNFFQTRVIATKIYPRTTLSNNQFRSFGIQVKWTVTCDKTSYRFLIPKTILTLGKEQDAGLTQLMKLK</sequence>
<dbReference type="PATRIC" id="fig|1140003.3.peg.954"/>
<organism evidence="1 2">
    <name type="scientific">Enterococcus sulfureus ATCC 49903</name>
    <dbReference type="NCBI Taxonomy" id="1140003"/>
    <lineage>
        <taxon>Bacteria</taxon>
        <taxon>Bacillati</taxon>
        <taxon>Bacillota</taxon>
        <taxon>Bacilli</taxon>
        <taxon>Lactobacillales</taxon>
        <taxon>Enterococcaceae</taxon>
        <taxon>Enterococcus</taxon>
    </lineage>
</organism>
<dbReference type="Proteomes" id="UP000015961">
    <property type="component" value="Unassembled WGS sequence"/>
</dbReference>
<dbReference type="eggNOG" id="ENOG50348W1">
    <property type="taxonomic scope" value="Bacteria"/>
</dbReference>
<dbReference type="STRING" id="1140003.OMY_00997"/>
<accession>S0L5N4</accession>
<name>S0L5N4_9ENTE</name>
<protein>
    <recommendedName>
        <fullName evidence="3">YokE-like PH domain-containing protein</fullName>
    </recommendedName>
</protein>
<evidence type="ECO:0000313" key="2">
    <source>
        <dbReference type="Proteomes" id="UP000015961"/>
    </source>
</evidence>
<reference evidence="1 2" key="1">
    <citation type="submission" date="2013-03" db="EMBL/GenBank/DDBJ databases">
        <title>The Genome Sequence of Enterococcus sulfureus ATCC_49903 (PacBio/Illumina hybrid assembly).</title>
        <authorList>
            <consortium name="The Broad Institute Genomics Platform"/>
            <consortium name="The Broad Institute Genome Sequencing Center for Infectious Disease"/>
            <person name="Earl A."/>
            <person name="Russ C."/>
            <person name="Gilmore M."/>
            <person name="Surin D."/>
            <person name="Walker B."/>
            <person name="Young S."/>
            <person name="Zeng Q."/>
            <person name="Gargeya S."/>
            <person name="Fitzgerald M."/>
            <person name="Haas B."/>
            <person name="Abouelleil A."/>
            <person name="Allen A.W."/>
            <person name="Alvarado L."/>
            <person name="Arachchi H.M."/>
            <person name="Berlin A.M."/>
            <person name="Chapman S.B."/>
            <person name="Gainer-Dewar J."/>
            <person name="Goldberg J."/>
            <person name="Griggs A."/>
            <person name="Gujja S."/>
            <person name="Hansen M."/>
            <person name="Howarth C."/>
            <person name="Imamovic A."/>
            <person name="Ireland A."/>
            <person name="Larimer J."/>
            <person name="McCowan C."/>
            <person name="Murphy C."/>
            <person name="Pearson M."/>
            <person name="Poon T.W."/>
            <person name="Priest M."/>
            <person name="Roberts A."/>
            <person name="Saif S."/>
            <person name="Shea T."/>
            <person name="Sisk P."/>
            <person name="Sykes S."/>
            <person name="Wortman J."/>
            <person name="Nusbaum C."/>
            <person name="Birren B."/>
        </authorList>
    </citation>
    <scope>NUCLEOTIDE SEQUENCE [LARGE SCALE GENOMIC DNA]</scope>
    <source>
        <strain evidence="1 2">ATCC 49903</strain>
    </source>
</reference>
<evidence type="ECO:0000313" key="1">
    <source>
        <dbReference type="EMBL" id="EOT83956.1"/>
    </source>
</evidence>
<dbReference type="AlphaFoldDB" id="S0L5N4"/>
<comment type="caution">
    <text evidence="1">The sequence shown here is derived from an EMBL/GenBank/DDBJ whole genome shotgun (WGS) entry which is preliminary data.</text>
</comment>
<proteinExistence type="predicted"/>
<dbReference type="EMBL" id="ASWO01000005">
    <property type="protein sequence ID" value="EOT83956.1"/>
    <property type="molecule type" value="Genomic_DNA"/>
</dbReference>
<dbReference type="RefSeq" id="WP_016185449.1">
    <property type="nucleotide sequence ID" value="NZ_ASWO01000005.1"/>
</dbReference>